<accession>A0A4R5YG91</accession>
<comment type="caution">
    <text evidence="2">The sequence shown here is derived from an EMBL/GenBank/DDBJ whole genome shotgun (WGS) entry which is preliminary data.</text>
</comment>
<protein>
    <submittedName>
        <fullName evidence="2">Uncharacterized protein</fullName>
    </submittedName>
</protein>
<dbReference type="EMBL" id="SMZX01000002">
    <property type="protein sequence ID" value="TDL43825.1"/>
    <property type="molecule type" value="Genomic_DNA"/>
</dbReference>
<keyword evidence="1" id="KW-1133">Transmembrane helix</keyword>
<name>A0A4R5YG91_9MICO</name>
<feature type="transmembrane region" description="Helical" evidence="1">
    <location>
        <begin position="31"/>
        <end position="51"/>
    </location>
</feature>
<feature type="transmembrane region" description="Helical" evidence="1">
    <location>
        <begin position="124"/>
        <end position="144"/>
    </location>
</feature>
<proteinExistence type="predicted"/>
<feature type="transmembrane region" description="Helical" evidence="1">
    <location>
        <begin position="63"/>
        <end position="84"/>
    </location>
</feature>
<evidence type="ECO:0000313" key="2">
    <source>
        <dbReference type="EMBL" id="TDL43825.1"/>
    </source>
</evidence>
<dbReference type="Proteomes" id="UP000295633">
    <property type="component" value="Unassembled WGS sequence"/>
</dbReference>
<feature type="transmembrane region" description="Helical" evidence="1">
    <location>
        <begin position="96"/>
        <end position="112"/>
    </location>
</feature>
<dbReference type="RefSeq" id="WP_133399826.1">
    <property type="nucleotide sequence ID" value="NZ_SMZX01000002.1"/>
</dbReference>
<keyword evidence="1" id="KW-0812">Transmembrane</keyword>
<keyword evidence="1" id="KW-0472">Membrane</keyword>
<gene>
    <name evidence="2" type="ORF">E2R54_11590</name>
</gene>
<evidence type="ECO:0000313" key="3">
    <source>
        <dbReference type="Proteomes" id="UP000295633"/>
    </source>
</evidence>
<evidence type="ECO:0000256" key="1">
    <source>
        <dbReference type="SAM" id="Phobius"/>
    </source>
</evidence>
<dbReference type="AlphaFoldDB" id="A0A4R5YG91"/>
<organism evidence="2 3">
    <name type="scientific">Microbacterium oleivorans</name>
    <dbReference type="NCBI Taxonomy" id="273677"/>
    <lineage>
        <taxon>Bacteria</taxon>
        <taxon>Bacillati</taxon>
        <taxon>Actinomycetota</taxon>
        <taxon>Actinomycetes</taxon>
        <taxon>Micrococcales</taxon>
        <taxon>Microbacteriaceae</taxon>
        <taxon>Microbacterium</taxon>
    </lineage>
</organism>
<sequence>MGRLQRLWAQTIWAEGAIPPSEWKYRNLKRVWLPLYDAIAIVAGWMAMWFGSRLLFRIFDMHLVDAVAGFYSLIAFVCLVGVAFPRLAAIEAAGKVILVGLIAGYIGAIIFYSKNPPGEPAPWFIVSMLAGLLPMPLFRLSLLGDEWAGRFIKRRRAREKVA</sequence>
<reference evidence="2 3" key="1">
    <citation type="submission" date="2019-03" db="EMBL/GenBank/DDBJ databases">
        <title>Genome Sequencing and Assembly of Various Microbes Isolated from Partially Reclaimed Soil and Acid Mine Drainage (AMD) Site.</title>
        <authorList>
            <person name="Steinbock B."/>
            <person name="Bechtold R."/>
            <person name="Sevigny J.L."/>
            <person name="Thomas D."/>
            <person name="Cuthill L.R."/>
            <person name="Aveiro Johannsen E.J."/>
            <person name="Thomas K."/>
            <person name="Ghosh A."/>
        </authorList>
    </citation>
    <scope>NUCLEOTIDE SEQUENCE [LARGE SCALE GENOMIC DNA]</scope>
    <source>
        <strain evidence="2 3">F-B2</strain>
    </source>
</reference>